<dbReference type="Pfam" id="PF13359">
    <property type="entry name" value="DDE_Tnp_4"/>
    <property type="match status" value="1"/>
</dbReference>
<comment type="cofactor">
    <cofactor evidence="1">
        <name>a divalent metal cation</name>
        <dbReference type="ChEBI" id="CHEBI:60240"/>
    </cofactor>
</comment>
<dbReference type="EMBL" id="CAJPWZ010002519">
    <property type="protein sequence ID" value="CAG2239421.1"/>
    <property type="molecule type" value="Genomic_DNA"/>
</dbReference>
<feature type="domain" description="DDE Tnp4" evidence="3">
    <location>
        <begin position="83"/>
        <end position="167"/>
    </location>
</feature>
<evidence type="ECO:0000256" key="1">
    <source>
        <dbReference type="ARBA" id="ARBA00001968"/>
    </source>
</evidence>
<protein>
    <recommendedName>
        <fullName evidence="3">DDE Tnp4 domain-containing protein</fullName>
    </recommendedName>
</protein>
<dbReference type="Proteomes" id="UP000683360">
    <property type="component" value="Unassembled WGS sequence"/>
</dbReference>
<evidence type="ECO:0000313" key="4">
    <source>
        <dbReference type="EMBL" id="CAG2239421.1"/>
    </source>
</evidence>
<evidence type="ECO:0000256" key="2">
    <source>
        <dbReference type="ARBA" id="ARBA00022723"/>
    </source>
</evidence>
<sequence>MWYIANTVCYRSIASRLDVSDSTVMKSVDGIVSAMVKDKNKLIRWPKGEQLRRNEMASEHFNVYLPQITTVYLICMPGVVGAIDETHIAIPGPNQHHENYNNRKGFHSIVAQVVCDHEMKFMSVNTGWPGSVYDARFFRNYKIGKRIINKTTLPDEFHLIGDSAYPLS</sequence>
<organism evidence="4 5">
    <name type="scientific">Mytilus edulis</name>
    <name type="common">Blue mussel</name>
    <dbReference type="NCBI Taxonomy" id="6550"/>
    <lineage>
        <taxon>Eukaryota</taxon>
        <taxon>Metazoa</taxon>
        <taxon>Spiralia</taxon>
        <taxon>Lophotrochozoa</taxon>
        <taxon>Mollusca</taxon>
        <taxon>Bivalvia</taxon>
        <taxon>Autobranchia</taxon>
        <taxon>Pteriomorphia</taxon>
        <taxon>Mytilida</taxon>
        <taxon>Mytiloidea</taxon>
        <taxon>Mytilidae</taxon>
        <taxon>Mytilinae</taxon>
        <taxon>Mytilus</taxon>
    </lineage>
</organism>
<evidence type="ECO:0000313" key="5">
    <source>
        <dbReference type="Proteomes" id="UP000683360"/>
    </source>
</evidence>
<dbReference type="GO" id="GO:0046872">
    <property type="term" value="F:metal ion binding"/>
    <property type="evidence" value="ECO:0007669"/>
    <property type="project" value="UniProtKB-KW"/>
</dbReference>
<evidence type="ECO:0000259" key="3">
    <source>
        <dbReference type="Pfam" id="PF13359"/>
    </source>
</evidence>
<dbReference type="AlphaFoldDB" id="A0A8S3U9D3"/>
<comment type="caution">
    <text evidence="4">The sequence shown here is derived from an EMBL/GenBank/DDBJ whole genome shotgun (WGS) entry which is preliminary data.</text>
</comment>
<reference evidence="4" key="1">
    <citation type="submission" date="2021-03" db="EMBL/GenBank/DDBJ databases">
        <authorList>
            <person name="Bekaert M."/>
        </authorList>
    </citation>
    <scope>NUCLEOTIDE SEQUENCE</scope>
</reference>
<gene>
    <name evidence="4" type="ORF">MEDL_51767</name>
</gene>
<dbReference type="InterPro" id="IPR027806">
    <property type="entry name" value="HARBI1_dom"/>
</dbReference>
<dbReference type="OrthoDB" id="8055321at2759"/>
<name>A0A8S3U9D3_MYTED</name>
<keyword evidence="2" id="KW-0479">Metal-binding</keyword>
<proteinExistence type="predicted"/>
<accession>A0A8S3U9D3</accession>
<keyword evidence="5" id="KW-1185">Reference proteome</keyword>